<dbReference type="Pfam" id="PF07995">
    <property type="entry name" value="GSDH"/>
    <property type="match status" value="1"/>
</dbReference>
<protein>
    <submittedName>
        <fullName evidence="2">Glucose sorbosone dehydrogenase</fullName>
    </submittedName>
</protein>
<proteinExistence type="predicted"/>
<dbReference type="EMBL" id="KF900493">
    <property type="protein sequence ID" value="AIE96928.1"/>
    <property type="molecule type" value="Genomic_DNA"/>
</dbReference>
<dbReference type="PANTHER" id="PTHR19328">
    <property type="entry name" value="HEDGEHOG-INTERACTING PROTEIN"/>
    <property type="match status" value="1"/>
</dbReference>
<dbReference type="InterPro" id="IPR011042">
    <property type="entry name" value="6-blade_b-propeller_TolB-like"/>
</dbReference>
<dbReference type="AlphaFoldDB" id="A0A075G031"/>
<dbReference type="SUPFAM" id="SSF50952">
    <property type="entry name" value="Soluble quinoprotein glucose dehydrogenase"/>
    <property type="match status" value="1"/>
</dbReference>
<feature type="domain" description="Glucose/Sorbosone dehydrogenase" evidence="1">
    <location>
        <begin position="50"/>
        <end position="351"/>
    </location>
</feature>
<evidence type="ECO:0000313" key="2">
    <source>
        <dbReference type="EMBL" id="AIE96928.1"/>
    </source>
</evidence>
<evidence type="ECO:0000259" key="1">
    <source>
        <dbReference type="Pfam" id="PF07995"/>
    </source>
</evidence>
<name>A0A075G031_9ARCH</name>
<organism evidence="2">
    <name type="scientific">uncultured marine thaumarchaeote AD1000_88_E07</name>
    <dbReference type="NCBI Taxonomy" id="1455946"/>
    <lineage>
        <taxon>Archaea</taxon>
        <taxon>Nitrososphaerota</taxon>
        <taxon>environmental samples</taxon>
    </lineage>
</organism>
<dbReference type="InterPro" id="IPR011041">
    <property type="entry name" value="Quinoprot_gluc/sorb_DH_b-prop"/>
</dbReference>
<accession>A0A075G031</accession>
<sequence length="366" mass="40520">MNKKIRIGGIIAALIVSAVILTSPSNPPPIPEPILNNAENKFVEILAINLEKPWSIDFADDRIFISEKVGTIRVIDSEKLLDEPLVTLRTADVFDGGLLGIALHPNFVENNFLYAYYTYSEDGELWNKVIQIKESKNKIINATTILDKIPGSSFSNGGIIKFGPDSKLYIGTGSVSDFSHESQNLQSLEGKILRLNDDGSIPDDNPFEDSPVYSYGHRNPKGMAWDMTETFYVTELGPSKNDEINIIIPGKNYGWPNVQCYSNNVEFENPVKCFDPSLEPGGIIFYSGDKLSLENYMILASQKASNLYKVEIDENGMNLDGSILSGVGRIRDVAQGPDGYLYVITSNTDGKAFPSDDDDKLLRIMK</sequence>
<dbReference type="Gene3D" id="2.120.10.30">
    <property type="entry name" value="TolB, C-terminal domain"/>
    <property type="match status" value="1"/>
</dbReference>
<dbReference type="InterPro" id="IPR012938">
    <property type="entry name" value="Glc/Sorbosone_DH"/>
</dbReference>
<reference evidence="2" key="1">
    <citation type="journal article" date="2014" name="Genome Biol. Evol.">
        <title>Pangenome evidence for extensive interdomain horizontal transfer affecting lineage core and shell genes in uncultured planktonic thaumarchaeota and euryarchaeota.</title>
        <authorList>
            <person name="Deschamps P."/>
            <person name="Zivanovic Y."/>
            <person name="Moreira D."/>
            <person name="Rodriguez-Valera F."/>
            <person name="Lopez-Garcia P."/>
        </authorList>
    </citation>
    <scope>NUCLEOTIDE SEQUENCE</scope>
</reference>
<dbReference type="PANTHER" id="PTHR19328:SF13">
    <property type="entry name" value="HIPL1 PROTEIN"/>
    <property type="match status" value="1"/>
</dbReference>